<reference evidence="2" key="1">
    <citation type="submission" date="2017-09" db="EMBL/GenBank/DDBJ databases">
        <title>Metaegenomics of thermophilic ammonia-oxidizing enrichment culture.</title>
        <authorList>
            <person name="Kato S."/>
            <person name="Suzuki K."/>
        </authorList>
    </citation>
    <scope>NUCLEOTIDE SEQUENCE [LARGE SCALE GENOMIC DNA]</scope>
</reference>
<dbReference type="AlphaFoldDB" id="A0A2H5Y941"/>
<comment type="caution">
    <text evidence="1">The sequence shown here is derived from an EMBL/GenBank/DDBJ whole genome shotgun (WGS) entry which is preliminary data.</text>
</comment>
<gene>
    <name evidence="1" type="ORF">HRbin22_02202</name>
</gene>
<accession>A0A2H5Y941</accession>
<dbReference type="EMBL" id="BEHY01000084">
    <property type="protein sequence ID" value="GBD09940.1"/>
    <property type="molecule type" value="Genomic_DNA"/>
</dbReference>
<sequence length="81" mass="8925">MVRQGLGQALIEGRMLHIDHDARDLPLPEAIGDPVGLLLGGQLAHGNVPRAIGEQDHQRAHLRAQEHLPTEHLIGQQQARR</sequence>
<proteinExistence type="predicted"/>
<dbReference type="Proteomes" id="UP000236642">
    <property type="component" value="Unassembled WGS sequence"/>
</dbReference>
<evidence type="ECO:0000313" key="2">
    <source>
        <dbReference type="Proteomes" id="UP000236642"/>
    </source>
</evidence>
<name>A0A2H5Y941_9CHLR</name>
<evidence type="ECO:0000313" key="1">
    <source>
        <dbReference type="EMBL" id="GBD09940.1"/>
    </source>
</evidence>
<organism evidence="1 2">
    <name type="scientific">Candidatus Thermoflexus japonica</name>
    <dbReference type="NCBI Taxonomy" id="2035417"/>
    <lineage>
        <taxon>Bacteria</taxon>
        <taxon>Bacillati</taxon>
        <taxon>Chloroflexota</taxon>
        <taxon>Thermoflexia</taxon>
        <taxon>Thermoflexales</taxon>
        <taxon>Thermoflexaceae</taxon>
        <taxon>Thermoflexus</taxon>
    </lineage>
</organism>
<protein>
    <submittedName>
        <fullName evidence="1">Uncharacterized protein</fullName>
    </submittedName>
</protein>